<dbReference type="AlphaFoldDB" id="A0A323TGD3"/>
<dbReference type="OrthoDB" id="358393at2"/>
<keyword evidence="2" id="KW-1185">Reference proteome</keyword>
<sequence length="224" mass="25785">METFQHIKENNPDLKIYHIEDRQFSKYGRVLTEGAFSHIIDKMDEYPIPERENVYKASVSELEFTSNRGNYERVFFGGSPVQIGYCNGNTHKLNALEYHKTSEINVAVTDFILLLADKEDLIENTIDSSKVEAFYVPKGVNLEIYPYTLHFAPCKVQPEGFKCIVILPKGTNEPIETHEHTFDDSESDLLFMENKWLIAHPERKTLIEKGAFPGIRGENIQIKL</sequence>
<evidence type="ECO:0000313" key="2">
    <source>
        <dbReference type="Proteomes" id="UP000248214"/>
    </source>
</evidence>
<gene>
    <name evidence="1" type="ORF">CR194_13175</name>
</gene>
<organism evidence="1 2">
    <name type="scientific">Salipaludibacillus keqinensis</name>
    <dbReference type="NCBI Taxonomy" id="2045207"/>
    <lineage>
        <taxon>Bacteria</taxon>
        <taxon>Bacillati</taxon>
        <taxon>Bacillota</taxon>
        <taxon>Bacilli</taxon>
        <taxon>Bacillales</taxon>
        <taxon>Bacillaceae</taxon>
    </lineage>
</organism>
<dbReference type="Proteomes" id="UP000248214">
    <property type="component" value="Unassembled WGS sequence"/>
</dbReference>
<accession>A0A323TGD3</accession>
<dbReference type="Pfam" id="PF16161">
    <property type="entry name" value="DUF4867"/>
    <property type="match status" value="1"/>
</dbReference>
<proteinExistence type="predicted"/>
<dbReference type="InterPro" id="IPR032358">
    <property type="entry name" value="DUF4867"/>
</dbReference>
<dbReference type="RefSeq" id="WP_110610167.1">
    <property type="nucleotide sequence ID" value="NZ_PDOD01000003.1"/>
</dbReference>
<dbReference type="EMBL" id="PDOD01000003">
    <property type="protein sequence ID" value="PYZ92617.1"/>
    <property type="molecule type" value="Genomic_DNA"/>
</dbReference>
<name>A0A323TGD3_9BACI</name>
<comment type="caution">
    <text evidence="1">The sequence shown here is derived from an EMBL/GenBank/DDBJ whole genome shotgun (WGS) entry which is preliminary data.</text>
</comment>
<protein>
    <submittedName>
        <fullName evidence="1">DUF4867 domain-containing protein</fullName>
    </submittedName>
</protein>
<evidence type="ECO:0000313" key="1">
    <source>
        <dbReference type="EMBL" id="PYZ92617.1"/>
    </source>
</evidence>
<reference evidence="1 2" key="1">
    <citation type="submission" date="2017-10" db="EMBL/GenBank/DDBJ databases">
        <title>Bacillus sp. nov., a halophilic bacterium isolated from a Keqin Lake.</title>
        <authorList>
            <person name="Wang H."/>
        </authorList>
    </citation>
    <scope>NUCLEOTIDE SEQUENCE [LARGE SCALE GENOMIC DNA]</scope>
    <source>
        <strain evidence="1 2">KQ-12</strain>
    </source>
</reference>